<feature type="coiled-coil region" evidence="1">
    <location>
        <begin position="34"/>
        <end position="75"/>
    </location>
</feature>
<evidence type="ECO:0000256" key="3">
    <source>
        <dbReference type="SAM" id="Phobius"/>
    </source>
</evidence>
<dbReference type="RefSeq" id="WP_137455010.1">
    <property type="nucleotide sequence ID" value="NZ_CP021983.2"/>
</dbReference>
<reference evidence="4 5" key="1">
    <citation type="journal article" date="2016" name="Biochim. Biophys. Acta">
        <title>Characterization of red-shifted phycobilisomes isolated from the chlorophyll f-containing cyanobacterium Halomicronema hongdechloris.</title>
        <authorList>
            <person name="Li Y."/>
            <person name="Lin Y."/>
            <person name="Garvey C.J."/>
            <person name="Birch D."/>
            <person name="Corkery R.W."/>
            <person name="Loughlin P.C."/>
            <person name="Scheer H."/>
            <person name="Willows R.D."/>
            <person name="Chen M."/>
        </authorList>
    </citation>
    <scope>NUCLEOTIDE SEQUENCE [LARGE SCALE GENOMIC DNA]</scope>
    <source>
        <strain evidence="4 5">C2206</strain>
    </source>
</reference>
<keyword evidence="3" id="KW-1133">Transmembrane helix</keyword>
<feature type="region of interest" description="Disordered" evidence="2">
    <location>
        <begin position="82"/>
        <end position="132"/>
    </location>
</feature>
<feature type="region of interest" description="Disordered" evidence="2">
    <location>
        <begin position="152"/>
        <end position="174"/>
    </location>
</feature>
<feature type="compositionally biased region" description="Polar residues" evidence="2">
    <location>
        <begin position="155"/>
        <end position="174"/>
    </location>
</feature>
<evidence type="ECO:0000313" key="4">
    <source>
        <dbReference type="EMBL" id="ASC70084.1"/>
    </source>
</evidence>
<evidence type="ECO:0000313" key="5">
    <source>
        <dbReference type="Proteomes" id="UP000191901"/>
    </source>
</evidence>
<feature type="compositionally biased region" description="Basic and acidic residues" evidence="2">
    <location>
        <begin position="115"/>
        <end position="130"/>
    </location>
</feature>
<dbReference type="EMBL" id="CP021983">
    <property type="protein sequence ID" value="ASC70084.1"/>
    <property type="molecule type" value="Genomic_DNA"/>
</dbReference>
<evidence type="ECO:0000256" key="1">
    <source>
        <dbReference type="SAM" id="Coils"/>
    </source>
</evidence>
<gene>
    <name evidence="4" type="ORF">XM38_010140</name>
</gene>
<feature type="transmembrane region" description="Helical" evidence="3">
    <location>
        <begin position="179"/>
        <end position="200"/>
    </location>
</feature>
<sequence>MTSPLYSDSFSSLAADADAPTAAGYAPSVPISVYRQLATELQATKAKVEALTAQNQQVMRQNHQLRQEIHRFLQATDQLRYLAGPSQSPQPPPQTPPVPAPQATAPEGSQLRATRSPESKSADADADTTHESGTAELVAAWLKPVKSWPAAGNLFSHQSDSPHQTQPTPTQNSRDLSGLWLATTILLIVVSAFGAGFLIMKPLLNTTGPTE</sequence>
<dbReference type="AlphaFoldDB" id="A0A1Z3HID6"/>
<dbReference type="STRING" id="1641165.XM38_04630"/>
<keyword evidence="3" id="KW-0812">Transmembrane</keyword>
<feature type="compositionally biased region" description="Pro residues" evidence="2">
    <location>
        <begin position="88"/>
        <end position="100"/>
    </location>
</feature>
<keyword evidence="3" id="KW-0472">Membrane</keyword>
<accession>A0A1Z3HID6</accession>
<name>A0A1Z3HID6_9CYAN</name>
<proteinExistence type="predicted"/>
<dbReference type="KEGG" id="hhg:XM38_010140"/>
<dbReference type="OrthoDB" id="425114at2"/>
<organism evidence="4 5">
    <name type="scientific">Halomicronema hongdechloris C2206</name>
    <dbReference type="NCBI Taxonomy" id="1641165"/>
    <lineage>
        <taxon>Bacteria</taxon>
        <taxon>Bacillati</taxon>
        <taxon>Cyanobacteriota</taxon>
        <taxon>Cyanophyceae</taxon>
        <taxon>Nodosilineales</taxon>
        <taxon>Nodosilineaceae</taxon>
        <taxon>Halomicronema</taxon>
    </lineage>
</organism>
<evidence type="ECO:0000256" key="2">
    <source>
        <dbReference type="SAM" id="MobiDB-lite"/>
    </source>
</evidence>
<protein>
    <submittedName>
        <fullName evidence="4">Uncharacterized protein</fullName>
    </submittedName>
</protein>
<keyword evidence="1" id="KW-0175">Coiled coil</keyword>
<keyword evidence="5" id="KW-1185">Reference proteome</keyword>
<dbReference type="Proteomes" id="UP000191901">
    <property type="component" value="Chromosome"/>
</dbReference>